<dbReference type="AlphaFoldDB" id="A0A9W3BFR5"/>
<dbReference type="PROSITE" id="PS00028">
    <property type="entry name" value="ZINC_FINGER_C2H2_1"/>
    <property type="match status" value="6"/>
</dbReference>
<feature type="domain" description="C2H2-type" evidence="8">
    <location>
        <begin position="208"/>
        <end position="235"/>
    </location>
</feature>
<dbReference type="RefSeq" id="XP_055898274.1">
    <property type="nucleotide sequence ID" value="XM_056042299.1"/>
</dbReference>
<keyword evidence="2" id="KW-0479">Metal-binding</keyword>
<dbReference type="PANTHER" id="PTHR16515:SF49">
    <property type="entry name" value="GASTRULA ZINC FINGER PROTEIN XLCGF49.1-LIKE-RELATED"/>
    <property type="match status" value="1"/>
</dbReference>
<dbReference type="GO" id="GO:0008270">
    <property type="term" value="F:zinc ion binding"/>
    <property type="evidence" value="ECO:0007669"/>
    <property type="project" value="UniProtKB-KW"/>
</dbReference>
<evidence type="ECO:0000256" key="4">
    <source>
        <dbReference type="ARBA" id="ARBA00022771"/>
    </source>
</evidence>
<comment type="subcellular location">
    <subcellularLocation>
        <location evidence="1">Nucleus</location>
    </subcellularLocation>
</comment>
<dbReference type="PROSITE" id="PS50157">
    <property type="entry name" value="ZINC_FINGER_C2H2_2"/>
    <property type="match status" value="6"/>
</dbReference>
<evidence type="ECO:0000256" key="5">
    <source>
        <dbReference type="ARBA" id="ARBA00022833"/>
    </source>
</evidence>
<dbReference type="SMART" id="SM00355">
    <property type="entry name" value="ZnF_C2H2"/>
    <property type="match status" value="6"/>
</dbReference>
<name>A0A9W3BFR5_BIOGL</name>
<evidence type="ECO:0000256" key="7">
    <source>
        <dbReference type="PROSITE-ProRule" id="PRU00042"/>
    </source>
</evidence>
<dbReference type="SUPFAM" id="SSF57667">
    <property type="entry name" value="beta-beta-alpha zinc fingers"/>
    <property type="match status" value="4"/>
</dbReference>
<evidence type="ECO:0000256" key="1">
    <source>
        <dbReference type="ARBA" id="ARBA00004123"/>
    </source>
</evidence>
<evidence type="ECO:0000313" key="9">
    <source>
        <dbReference type="Proteomes" id="UP001165740"/>
    </source>
</evidence>
<sequence>MAGTGYDSTLDLSNVLKHVKKEMDETDLLTQPCEEQDFKVPMIKIEKSGDKSYAQQSENCAQDFNVNFEYQENIVKQEIEMNDPTDSRKPFSLASRFLAVSRKGNNSLCPVPIILPKFELLSHVQAPEVSLCEQVRFIDEDKEKTVKSDTIQDQLEQCHPVETVLSKETNFVTGKKTIQFKCQICLKEFSQSANLKMHHLIHATEKPFKCQICLKQFSTSFNLKNHQWLHMNEKPFKCQTCLKEFSRSDYLKRHQLIHSGEKPFKCQICQRGFTDPSCFKRHQSIHTGEKKFKCQICQKDFTDCSCFKRHQCVHTGEKKFKLKELIQSSALKTHYLSRTHKKLFKCQICLKEFSQSSHLKNHQQTHNSLNKIKMLLCQRGVSK</sequence>
<dbReference type="InterPro" id="IPR036236">
    <property type="entry name" value="Znf_C2H2_sf"/>
</dbReference>
<evidence type="ECO:0000259" key="8">
    <source>
        <dbReference type="PROSITE" id="PS50157"/>
    </source>
</evidence>
<feature type="domain" description="C2H2-type" evidence="8">
    <location>
        <begin position="344"/>
        <end position="371"/>
    </location>
</feature>
<feature type="domain" description="C2H2-type" evidence="8">
    <location>
        <begin position="180"/>
        <end position="207"/>
    </location>
</feature>
<dbReference type="FunFam" id="3.30.160.60:FF:000303">
    <property type="entry name" value="Zinc finger protein 41"/>
    <property type="match status" value="1"/>
</dbReference>
<dbReference type="FunFam" id="3.30.160.60:FF:000512">
    <property type="entry name" value="zinc finger protein 197 isoform X1"/>
    <property type="match status" value="1"/>
</dbReference>
<protein>
    <submittedName>
        <fullName evidence="10">Zinc finger protein 233-like isoform X1</fullName>
    </submittedName>
</protein>
<dbReference type="GO" id="GO:1990837">
    <property type="term" value="F:sequence-specific double-stranded DNA binding"/>
    <property type="evidence" value="ECO:0007669"/>
    <property type="project" value="UniProtKB-ARBA"/>
</dbReference>
<keyword evidence="6" id="KW-0539">Nucleus</keyword>
<evidence type="ECO:0000313" key="10">
    <source>
        <dbReference type="RefSeq" id="XP_055898274.1"/>
    </source>
</evidence>
<dbReference type="Proteomes" id="UP001165740">
    <property type="component" value="Chromosome 9"/>
</dbReference>
<dbReference type="Pfam" id="PF00096">
    <property type="entry name" value="zf-C2H2"/>
    <property type="match status" value="5"/>
</dbReference>
<reference evidence="10" key="1">
    <citation type="submission" date="2025-08" db="UniProtKB">
        <authorList>
            <consortium name="RefSeq"/>
        </authorList>
    </citation>
    <scope>IDENTIFICATION</scope>
</reference>
<evidence type="ECO:0000256" key="3">
    <source>
        <dbReference type="ARBA" id="ARBA00022737"/>
    </source>
</evidence>
<feature type="domain" description="C2H2-type" evidence="8">
    <location>
        <begin position="292"/>
        <end position="319"/>
    </location>
</feature>
<dbReference type="FunFam" id="3.30.160.60:FF:000624">
    <property type="entry name" value="zinc finger protein 697"/>
    <property type="match status" value="1"/>
</dbReference>
<dbReference type="FunFam" id="3.30.160.60:FF:000446">
    <property type="entry name" value="Zinc finger protein"/>
    <property type="match status" value="1"/>
</dbReference>
<feature type="domain" description="C2H2-type" evidence="8">
    <location>
        <begin position="264"/>
        <end position="291"/>
    </location>
</feature>
<evidence type="ECO:0000256" key="6">
    <source>
        <dbReference type="ARBA" id="ARBA00023242"/>
    </source>
</evidence>
<keyword evidence="3" id="KW-0677">Repeat</keyword>
<accession>A0A9W3BFR5</accession>
<keyword evidence="5" id="KW-0862">Zinc</keyword>
<dbReference type="GO" id="GO:0010468">
    <property type="term" value="P:regulation of gene expression"/>
    <property type="evidence" value="ECO:0007669"/>
    <property type="project" value="TreeGrafter"/>
</dbReference>
<proteinExistence type="predicted"/>
<gene>
    <name evidence="10" type="primary">LOC106065213</name>
</gene>
<dbReference type="InterPro" id="IPR050331">
    <property type="entry name" value="Zinc_finger"/>
</dbReference>
<keyword evidence="9" id="KW-1185">Reference proteome</keyword>
<dbReference type="GeneID" id="106065213"/>
<dbReference type="OrthoDB" id="8922241at2759"/>
<organism evidence="9 10">
    <name type="scientific">Biomphalaria glabrata</name>
    <name type="common">Bloodfluke planorb</name>
    <name type="synonym">Freshwater snail</name>
    <dbReference type="NCBI Taxonomy" id="6526"/>
    <lineage>
        <taxon>Eukaryota</taxon>
        <taxon>Metazoa</taxon>
        <taxon>Spiralia</taxon>
        <taxon>Lophotrochozoa</taxon>
        <taxon>Mollusca</taxon>
        <taxon>Gastropoda</taxon>
        <taxon>Heterobranchia</taxon>
        <taxon>Euthyneura</taxon>
        <taxon>Panpulmonata</taxon>
        <taxon>Hygrophila</taxon>
        <taxon>Lymnaeoidea</taxon>
        <taxon>Planorbidae</taxon>
        <taxon>Biomphalaria</taxon>
    </lineage>
</organism>
<feature type="domain" description="C2H2-type" evidence="8">
    <location>
        <begin position="236"/>
        <end position="263"/>
    </location>
</feature>
<keyword evidence="4 7" id="KW-0863">Zinc-finger</keyword>
<dbReference type="Gene3D" id="3.30.160.60">
    <property type="entry name" value="Classic Zinc Finger"/>
    <property type="match status" value="6"/>
</dbReference>
<dbReference type="GO" id="GO:0005634">
    <property type="term" value="C:nucleus"/>
    <property type="evidence" value="ECO:0007669"/>
    <property type="project" value="UniProtKB-SubCell"/>
</dbReference>
<dbReference type="PANTHER" id="PTHR16515">
    <property type="entry name" value="PR DOMAIN ZINC FINGER PROTEIN"/>
    <property type="match status" value="1"/>
</dbReference>
<dbReference type="InterPro" id="IPR013087">
    <property type="entry name" value="Znf_C2H2_type"/>
</dbReference>
<evidence type="ECO:0000256" key="2">
    <source>
        <dbReference type="ARBA" id="ARBA00022723"/>
    </source>
</evidence>